<dbReference type="Pfam" id="PF14559">
    <property type="entry name" value="TPR_19"/>
    <property type="match status" value="1"/>
</dbReference>
<protein>
    <submittedName>
        <fullName evidence="1">TPR repeat-containing protein MJ1345</fullName>
    </submittedName>
</protein>
<name>A0A1D1Y828_9ARAE</name>
<evidence type="ECO:0000313" key="1">
    <source>
        <dbReference type="EMBL" id="JAT50797.1"/>
    </source>
</evidence>
<sequence>MSCAAIKLSLVYHARPQNPTNPKRALLGRTRSLSLLDSLGSQKPHLFPILTRPSNPHSPFPSLPISSLPRTACSRTPQVHVKRDDEQHHLLKSCVRTSAALLIGSLVFMGRFSCRPAFSVVDVQRSTSGAPMEEKVDTQKEEDEEVELSARILETNPKDVEALKMALYGKMKKGRTREAVEYVERLIDVEPDELEWRLLQALCYELMGRFSKAKQLFKGILEERPLLLRALHGLAVVMHRNHEGPAVFDMLDKALELARHEQRVTEERNIRILIAQMLVIQGDFEEGLKQFKTLIDENNGDLEGGLMRFQKLAEENPRDFRPYLCQGIIYSLLDRKKEAEEQFEIYRSLVPDEFSQRGFLDDVILAAKAETQELLKNNFQSEFSSQN</sequence>
<organism evidence="1">
    <name type="scientific">Anthurium amnicola</name>
    <dbReference type="NCBI Taxonomy" id="1678845"/>
    <lineage>
        <taxon>Eukaryota</taxon>
        <taxon>Viridiplantae</taxon>
        <taxon>Streptophyta</taxon>
        <taxon>Embryophyta</taxon>
        <taxon>Tracheophyta</taxon>
        <taxon>Spermatophyta</taxon>
        <taxon>Magnoliopsida</taxon>
        <taxon>Liliopsida</taxon>
        <taxon>Araceae</taxon>
        <taxon>Pothoideae</taxon>
        <taxon>Potheae</taxon>
        <taxon>Anthurium</taxon>
    </lineage>
</organism>
<dbReference type="EMBL" id="GDJX01017139">
    <property type="protein sequence ID" value="JAT50797.1"/>
    <property type="molecule type" value="Transcribed_RNA"/>
</dbReference>
<dbReference type="Gene3D" id="1.25.40.10">
    <property type="entry name" value="Tetratricopeptide repeat domain"/>
    <property type="match status" value="1"/>
</dbReference>
<dbReference type="InterPro" id="IPR011990">
    <property type="entry name" value="TPR-like_helical_dom_sf"/>
</dbReference>
<dbReference type="PANTHER" id="PTHR36350:SF3">
    <property type="entry name" value="TRANSMEMBRANE PROTEIN"/>
    <property type="match status" value="1"/>
</dbReference>
<dbReference type="SUPFAM" id="SSF48452">
    <property type="entry name" value="TPR-like"/>
    <property type="match status" value="1"/>
</dbReference>
<reference evidence="1" key="1">
    <citation type="submission" date="2015-07" db="EMBL/GenBank/DDBJ databases">
        <title>Transcriptome Assembly of Anthurium amnicola.</title>
        <authorList>
            <person name="Suzuki J."/>
        </authorList>
    </citation>
    <scope>NUCLEOTIDE SEQUENCE</scope>
</reference>
<gene>
    <name evidence="1" type="primary">MJ1345_5</name>
    <name evidence="1" type="ORF">g.50826</name>
</gene>
<dbReference type="AlphaFoldDB" id="A0A1D1Y828"/>
<dbReference type="PANTHER" id="PTHR36350">
    <property type="entry name" value="TRANSMEMBRANE PROTEIN"/>
    <property type="match status" value="1"/>
</dbReference>
<proteinExistence type="predicted"/>
<accession>A0A1D1Y828</accession>